<dbReference type="CDD" id="cd00093">
    <property type="entry name" value="HTH_XRE"/>
    <property type="match status" value="1"/>
</dbReference>
<dbReference type="GO" id="GO:0003700">
    <property type="term" value="F:DNA-binding transcription factor activity"/>
    <property type="evidence" value="ECO:0007669"/>
    <property type="project" value="TreeGrafter"/>
</dbReference>
<dbReference type="PANTHER" id="PTHR46797">
    <property type="entry name" value="HTH-TYPE TRANSCRIPTIONAL REGULATOR"/>
    <property type="match status" value="1"/>
</dbReference>
<evidence type="ECO:0000313" key="3">
    <source>
        <dbReference type="EMBL" id="KHQ50356.1"/>
    </source>
</evidence>
<dbReference type="PANTHER" id="PTHR46797:SF1">
    <property type="entry name" value="METHYLPHOSPHONATE SYNTHASE"/>
    <property type="match status" value="1"/>
</dbReference>
<evidence type="ECO:0000313" key="4">
    <source>
        <dbReference type="Proteomes" id="UP000030960"/>
    </source>
</evidence>
<dbReference type="AlphaFoldDB" id="A0A0B3S162"/>
<evidence type="ECO:0000256" key="1">
    <source>
        <dbReference type="ARBA" id="ARBA00023125"/>
    </source>
</evidence>
<comment type="caution">
    <text evidence="3">The sequence shown here is derived from an EMBL/GenBank/DDBJ whole genome shotgun (WGS) entry which is preliminary data.</text>
</comment>
<protein>
    <submittedName>
        <fullName evidence="3">Putative phage repressor</fullName>
    </submittedName>
</protein>
<evidence type="ECO:0000259" key="2">
    <source>
        <dbReference type="PROSITE" id="PS50943"/>
    </source>
</evidence>
<dbReference type="RefSeq" id="WP_043146210.1">
    <property type="nucleotide sequence ID" value="NZ_JSUQ01000027.1"/>
</dbReference>
<reference evidence="3 4" key="1">
    <citation type="submission" date="2014-10" db="EMBL/GenBank/DDBJ databases">
        <title>Genome sequence of Ponticoccus sp. strain UMTAT08 isolated from clonal culture of toxic dinoflagellate Alexandrium tamiyavanichii.</title>
        <authorList>
            <person name="Gan H.Y."/>
            <person name="Muhd D.-D."/>
            <person name="Mohd Noor M.E."/>
            <person name="Yeong Y.S."/>
            <person name="Usup G."/>
        </authorList>
    </citation>
    <scope>NUCLEOTIDE SEQUENCE [LARGE SCALE GENOMIC DNA]</scope>
    <source>
        <strain evidence="3 4">UMTAT08</strain>
    </source>
</reference>
<name>A0A0B3S162_9RHOB</name>
<gene>
    <name evidence="3" type="ORF">OA50_05031</name>
</gene>
<dbReference type="InterPro" id="IPR010982">
    <property type="entry name" value="Lambda_DNA-bd_dom_sf"/>
</dbReference>
<feature type="domain" description="HTH cro/C1-type" evidence="2">
    <location>
        <begin position="5"/>
        <end position="59"/>
    </location>
</feature>
<dbReference type="Gene3D" id="1.10.260.40">
    <property type="entry name" value="lambda repressor-like DNA-binding domains"/>
    <property type="match status" value="1"/>
</dbReference>
<dbReference type="SMART" id="SM00530">
    <property type="entry name" value="HTH_XRE"/>
    <property type="match status" value="1"/>
</dbReference>
<organism evidence="3 4">
    <name type="scientific">Mameliella alba</name>
    <dbReference type="NCBI Taxonomy" id="561184"/>
    <lineage>
        <taxon>Bacteria</taxon>
        <taxon>Pseudomonadati</taxon>
        <taxon>Pseudomonadota</taxon>
        <taxon>Alphaproteobacteria</taxon>
        <taxon>Rhodobacterales</taxon>
        <taxon>Roseobacteraceae</taxon>
        <taxon>Mameliella</taxon>
    </lineage>
</organism>
<dbReference type="InterPro" id="IPR001387">
    <property type="entry name" value="Cro/C1-type_HTH"/>
</dbReference>
<dbReference type="PROSITE" id="PS50943">
    <property type="entry name" value="HTH_CROC1"/>
    <property type="match status" value="1"/>
</dbReference>
<dbReference type="EMBL" id="JSUQ01000027">
    <property type="protein sequence ID" value="KHQ50356.1"/>
    <property type="molecule type" value="Genomic_DNA"/>
</dbReference>
<dbReference type="InterPro" id="IPR050807">
    <property type="entry name" value="TransReg_Diox_bact_type"/>
</dbReference>
<keyword evidence="1" id="KW-0238">DNA-binding</keyword>
<accession>A0A0B3S162</accession>
<proteinExistence type="predicted"/>
<dbReference type="GO" id="GO:0003677">
    <property type="term" value="F:DNA binding"/>
    <property type="evidence" value="ECO:0007669"/>
    <property type="project" value="UniProtKB-KW"/>
</dbReference>
<dbReference type="GO" id="GO:0005829">
    <property type="term" value="C:cytosol"/>
    <property type="evidence" value="ECO:0007669"/>
    <property type="project" value="TreeGrafter"/>
</dbReference>
<keyword evidence="4" id="KW-1185">Reference proteome</keyword>
<sequence>MTLRIKHYLRQANLTQAELAAKLDITTGYMSNLAQGKRVPSPQMLQRLAEALGVRVSDIMEEPATGFEEAPVQFEDIPMSDVRAICRALGITAGQPTICVASRSAPAFAVSKGDKIVADLSGPFEAPGLVLATFVENGAGRTELCRNAPPWLIRSETSDEPTRVNGNGEVAIVAKVAGIYRLS</sequence>
<dbReference type="Pfam" id="PF01381">
    <property type="entry name" value="HTH_3"/>
    <property type="match status" value="1"/>
</dbReference>
<dbReference type="Proteomes" id="UP000030960">
    <property type="component" value="Unassembled WGS sequence"/>
</dbReference>
<dbReference type="SUPFAM" id="SSF47413">
    <property type="entry name" value="lambda repressor-like DNA-binding domains"/>
    <property type="match status" value="1"/>
</dbReference>